<dbReference type="Proteomes" id="UP001363151">
    <property type="component" value="Unassembled WGS sequence"/>
</dbReference>
<name>A0ABR1FX06_AURAN</name>
<dbReference type="Gene3D" id="2.130.10.30">
    <property type="entry name" value="Regulator of chromosome condensation 1/beta-lactamase-inhibitor protein II"/>
    <property type="match status" value="2"/>
</dbReference>
<feature type="repeat" description="RCC1" evidence="1">
    <location>
        <begin position="308"/>
        <end position="384"/>
    </location>
</feature>
<feature type="repeat" description="RCC1" evidence="1">
    <location>
        <begin position="257"/>
        <end position="307"/>
    </location>
</feature>
<feature type="compositionally biased region" description="Low complexity" evidence="2">
    <location>
        <begin position="516"/>
        <end position="546"/>
    </location>
</feature>
<feature type="region of interest" description="Disordered" evidence="2">
    <location>
        <begin position="492"/>
        <end position="553"/>
    </location>
</feature>
<accession>A0ABR1FX06</accession>
<feature type="compositionally biased region" description="Basic residues" evidence="2">
    <location>
        <begin position="492"/>
        <end position="515"/>
    </location>
</feature>
<sequence>MAPFRLRVVGKKGAVVRAGEALDSAKVATLARGSFVYAQGYDAAASRLRVATPDGRGGWASAKVLESAPLSFCEARRAPLLLVARCLDGASLGRLRRCGREPKACAERWAKAACAAQRTKPPSDWRRSTVDWLTYVGAVDRRRLDACANHACLVAGGACRWIGERCGFRAATWAPLGCPVRVAAVACGGRDQGGAFSRSFVLLLDVAGRCYATGENGHGQLGVGDTDDRDDLVPLDLKGVLATQLAASSDWAGLADRSVYTWGRGRRTLGLGGPPGRDVLRPTKVPDLGRVVALAAGERHAVALDVDGGVLTWGVDDGHGVLGRPLTGHKADRVFPLSRRVDGPWLVDDVSRAEGRPAALALPEGAKVVAAAAGGLHTVLVTASGGLLGFGANNHGQLGVSRQGHLDFDAPDYVDGADGVVAAAARGHGTVFLGRDGSVRALGAFQPVRSRRPTALDAGGRATAVAATVDAVYVQLADAVVAFGGARRRRCASARPFRRRRDRRRRPRRPRRARCARPSAAPPAADGAADEGAAPDAAADDGAAPDAEAKRARPARDEFARVLENEGNVTAILGFSGYRSALLSPHASVELGPEGGSAQLRSQIRNWQNATHPASAAAPEDVKKLVAAMGGELRVCARRCVALAPAAAR</sequence>
<dbReference type="InterPro" id="IPR000408">
    <property type="entry name" value="Reg_chr_condens"/>
</dbReference>
<dbReference type="PROSITE" id="PS50012">
    <property type="entry name" value="RCC1_3"/>
    <property type="match status" value="3"/>
</dbReference>
<evidence type="ECO:0000313" key="4">
    <source>
        <dbReference type="Proteomes" id="UP001363151"/>
    </source>
</evidence>
<dbReference type="PANTHER" id="PTHR45982:SF1">
    <property type="entry name" value="REGULATOR OF CHROMOSOME CONDENSATION"/>
    <property type="match status" value="1"/>
</dbReference>
<dbReference type="Pfam" id="PF00415">
    <property type="entry name" value="RCC1"/>
    <property type="match status" value="1"/>
</dbReference>
<protein>
    <submittedName>
        <fullName evidence="3">mRNA N6-adenosine-methyltransferase</fullName>
    </submittedName>
</protein>
<evidence type="ECO:0000256" key="2">
    <source>
        <dbReference type="SAM" id="MobiDB-lite"/>
    </source>
</evidence>
<evidence type="ECO:0000256" key="1">
    <source>
        <dbReference type="PROSITE-ProRule" id="PRU00235"/>
    </source>
</evidence>
<comment type="caution">
    <text evidence="3">The sequence shown here is derived from an EMBL/GenBank/DDBJ whole genome shotgun (WGS) entry which is preliminary data.</text>
</comment>
<reference evidence="3 4" key="1">
    <citation type="submission" date="2024-03" db="EMBL/GenBank/DDBJ databases">
        <title>Aureococcus anophagefferens CCMP1851 and Kratosvirus quantuckense: Draft genome of a second virus-susceptible host strain in the model system.</title>
        <authorList>
            <person name="Chase E."/>
            <person name="Truchon A.R."/>
            <person name="Schepens W."/>
            <person name="Wilhelm S.W."/>
        </authorList>
    </citation>
    <scope>NUCLEOTIDE SEQUENCE [LARGE SCALE GENOMIC DNA]</scope>
    <source>
        <strain evidence="3 4">CCMP1851</strain>
    </source>
</reference>
<dbReference type="InterPro" id="IPR009091">
    <property type="entry name" value="RCC1/BLIP-II"/>
</dbReference>
<dbReference type="SUPFAM" id="SSF50985">
    <property type="entry name" value="RCC1/BLIP-II"/>
    <property type="match status" value="1"/>
</dbReference>
<dbReference type="PROSITE" id="PS00626">
    <property type="entry name" value="RCC1_2"/>
    <property type="match status" value="2"/>
</dbReference>
<dbReference type="EMBL" id="JBBJCI010000210">
    <property type="protein sequence ID" value="KAK7240551.1"/>
    <property type="molecule type" value="Genomic_DNA"/>
</dbReference>
<proteinExistence type="predicted"/>
<organism evidence="3 4">
    <name type="scientific">Aureococcus anophagefferens</name>
    <name type="common">Harmful bloom alga</name>
    <dbReference type="NCBI Taxonomy" id="44056"/>
    <lineage>
        <taxon>Eukaryota</taxon>
        <taxon>Sar</taxon>
        <taxon>Stramenopiles</taxon>
        <taxon>Ochrophyta</taxon>
        <taxon>Pelagophyceae</taxon>
        <taxon>Pelagomonadales</taxon>
        <taxon>Pelagomonadaceae</taxon>
        <taxon>Aureococcus</taxon>
    </lineage>
</organism>
<keyword evidence="4" id="KW-1185">Reference proteome</keyword>
<gene>
    <name evidence="3" type="primary">METTL4</name>
    <name evidence="3" type="ORF">SO694_00057054</name>
</gene>
<feature type="repeat" description="RCC1" evidence="1">
    <location>
        <begin position="385"/>
        <end position="436"/>
    </location>
</feature>
<dbReference type="InterPro" id="IPR051553">
    <property type="entry name" value="Ran_GTPase-activating"/>
</dbReference>
<evidence type="ECO:0000313" key="3">
    <source>
        <dbReference type="EMBL" id="KAK7240551.1"/>
    </source>
</evidence>
<dbReference type="PRINTS" id="PR00633">
    <property type="entry name" value="RCCNDNSATION"/>
</dbReference>
<dbReference type="Pfam" id="PF13540">
    <property type="entry name" value="RCC1_2"/>
    <property type="match status" value="1"/>
</dbReference>
<dbReference type="PANTHER" id="PTHR45982">
    <property type="entry name" value="REGULATOR OF CHROMOSOME CONDENSATION"/>
    <property type="match status" value="1"/>
</dbReference>